<organism evidence="2 3">
    <name type="scientific">Chloracidobacterium sp. N</name>
    <dbReference type="NCBI Taxonomy" id="2821540"/>
    <lineage>
        <taxon>Bacteria</taxon>
        <taxon>Pseudomonadati</taxon>
        <taxon>Acidobacteriota</taxon>
        <taxon>Terriglobia</taxon>
        <taxon>Terriglobales</taxon>
        <taxon>Acidobacteriaceae</taxon>
        <taxon>Chloracidobacterium</taxon>
        <taxon>Chloracidobacterium aggregatum</taxon>
    </lineage>
</organism>
<keyword evidence="3" id="KW-1185">Reference proteome</keyword>
<keyword evidence="1" id="KW-1133">Transmembrane helix</keyword>
<dbReference type="InterPro" id="IPR009305">
    <property type="entry name" value="Mpo1-like"/>
</dbReference>
<protein>
    <submittedName>
        <fullName evidence="2">DUF962 domain-containing protein</fullName>
    </submittedName>
</protein>
<feature type="transmembrane region" description="Helical" evidence="1">
    <location>
        <begin position="34"/>
        <end position="54"/>
    </location>
</feature>
<dbReference type="PANTHER" id="PTHR34205">
    <property type="entry name" value="TRANSMEMBRANE PROTEIN"/>
    <property type="match status" value="1"/>
</dbReference>
<dbReference type="RefSeq" id="WP_058866715.1">
    <property type="nucleotide sequence ID" value="NZ_CP072642.1"/>
</dbReference>
<evidence type="ECO:0000313" key="3">
    <source>
        <dbReference type="Proteomes" id="UP000677668"/>
    </source>
</evidence>
<reference evidence="2 3" key="1">
    <citation type="submission" date="2021-03" db="EMBL/GenBank/DDBJ databases">
        <title>Genomic and phenotypic characterization of Chloracidobacterium isolates provides evidence for multiple species.</title>
        <authorList>
            <person name="Saini M.K."/>
            <person name="Costas A.M.G."/>
            <person name="Tank M."/>
            <person name="Bryant D.A."/>
        </authorList>
    </citation>
    <scope>NUCLEOTIDE SEQUENCE [LARGE SCALE GENOMIC DNA]</scope>
    <source>
        <strain evidence="2 3">N</strain>
    </source>
</reference>
<evidence type="ECO:0000313" key="2">
    <source>
        <dbReference type="EMBL" id="QUV94303.1"/>
    </source>
</evidence>
<dbReference type="Pfam" id="PF06127">
    <property type="entry name" value="Mpo1-like"/>
    <property type="match status" value="1"/>
</dbReference>
<sequence>MDAASKALAEASPRTFEAFFPHYLAMHSHPMTRMFHFIGTVLQVPILLACALTGWWWGLLAIPVVSYGLAWFSHFVFERNRPATWTNPWYSLLGDYKMVGMMLRGQLWR</sequence>
<accession>A0ABX8B001</accession>
<gene>
    <name evidence="2" type="ORF">J8C05_02310</name>
</gene>
<evidence type="ECO:0000256" key="1">
    <source>
        <dbReference type="SAM" id="Phobius"/>
    </source>
</evidence>
<keyword evidence="1" id="KW-0812">Transmembrane</keyword>
<dbReference type="EMBL" id="CP072642">
    <property type="protein sequence ID" value="QUV94303.1"/>
    <property type="molecule type" value="Genomic_DNA"/>
</dbReference>
<feature type="transmembrane region" description="Helical" evidence="1">
    <location>
        <begin position="60"/>
        <end position="77"/>
    </location>
</feature>
<name>A0ABX8B001_9BACT</name>
<proteinExistence type="predicted"/>
<dbReference type="PANTHER" id="PTHR34205:SF2">
    <property type="entry name" value="DUF962 DOMAIN-CONTAINING PROTEIN"/>
    <property type="match status" value="1"/>
</dbReference>
<keyword evidence="1" id="KW-0472">Membrane</keyword>
<dbReference type="Proteomes" id="UP000677668">
    <property type="component" value="Chromosome 1"/>
</dbReference>